<reference evidence="2 3" key="1">
    <citation type="submission" date="2016-07" db="EMBL/GenBank/DDBJ databases">
        <title>Multiple horizontal gene transfer events from other fungi enriched the ability of initially mycotrophic Trichoderma (Ascomycota) to feed on dead plant biomass.</title>
        <authorList>
            <consortium name="DOE Joint Genome Institute"/>
            <person name="Aerts A."/>
            <person name="Atanasova L."/>
            <person name="Chenthamara K."/>
            <person name="Zhang J."/>
            <person name="Grujic M."/>
            <person name="Henrissat B."/>
            <person name="Kuo A."/>
            <person name="Salamov A."/>
            <person name="Lipzen A."/>
            <person name="Labutti K."/>
            <person name="Barry K."/>
            <person name="Miao Y."/>
            <person name="Rahimi M.J."/>
            <person name="Shen Q."/>
            <person name="Grigoriev I.V."/>
            <person name="Kubicek C.P."/>
            <person name="Druzhinina I.S."/>
        </authorList>
    </citation>
    <scope>NUCLEOTIDE SEQUENCE [LARGE SCALE GENOMIC DNA]</scope>
    <source>
        <strain evidence="2 3">CBS 433.97</strain>
    </source>
</reference>
<proteinExistence type="predicted"/>
<feature type="transmembrane region" description="Helical" evidence="1">
    <location>
        <begin position="160"/>
        <end position="185"/>
    </location>
</feature>
<keyword evidence="1" id="KW-0472">Membrane</keyword>
<keyword evidence="1" id="KW-0812">Transmembrane</keyword>
<organism evidence="2 3">
    <name type="scientific">Trichoderma asperellum (strain ATCC 204424 / CBS 433.97 / NBRC 101777)</name>
    <dbReference type="NCBI Taxonomy" id="1042311"/>
    <lineage>
        <taxon>Eukaryota</taxon>
        <taxon>Fungi</taxon>
        <taxon>Dikarya</taxon>
        <taxon>Ascomycota</taxon>
        <taxon>Pezizomycotina</taxon>
        <taxon>Sordariomycetes</taxon>
        <taxon>Hypocreomycetidae</taxon>
        <taxon>Hypocreales</taxon>
        <taxon>Hypocreaceae</taxon>
        <taxon>Trichoderma</taxon>
    </lineage>
</organism>
<keyword evidence="1" id="KW-1133">Transmembrane helix</keyword>
<dbReference type="AlphaFoldDB" id="A0A2T3ZKB4"/>
<gene>
    <name evidence="2" type="ORF">M441DRAFT_312111</name>
</gene>
<dbReference type="EMBL" id="KZ679257">
    <property type="protein sequence ID" value="PTB45251.1"/>
    <property type="molecule type" value="Genomic_DNA"/>
</dbReference>
<feature type="transmembrane region" description="Helical" evidence="1">
    <location>
        <begin position="48"/>
        <end position="68"/>
    </location>
</feature>
<evidence type="ECO:0000313" key="2">
    <source>
        <dbReference type="EMBL" id="PTB45251.1"/>
    </source>
</evidence>
<evidence type="ECO:0000256" key="1">
    <source>
        <dbReference type="SAM" id="Phobius"/>
    </source>
</evidence>
<dbReference type="Proteomes" id="UP000240493">
    <property type="component" value="Unassembled WGS sequence"/>
</dbReference>
<sequence>MLLLAVSLFSPFAHLTSLFTFMGGQNKDRDAMHTPHPHPLARPHPSPFIPLLFSSLLSLLAVTPIYFVPLPTAYSMYKHLCVLVCFPLSSNPLFCHFIKMLPRIPSDPPIGRNALPDKHFPRKHFLLLQTGTNAVATRGGGHGKAWACKVSFNITRLNGVAGFLLLCGLLCFALLARFITVCSYVHTWVCMKRPVGR</sequence>
<protein>
    <submittedName>
        <fullName evidence="2">Uncharacterized protein</fullName>
    </submittedName>
</protein>
<keyword evidence="3" id="KW-1185">Reference proteome</keyword>
<name>A0A2T3ZKB4_TRIA4</name>
<accession>A0A2T3ZKB4</accession>
<evidence type="ECO:0000313" key="3">
    <source>
        <dbReference type="Proteomes" id="UP000240493"/>
    </source>
</evidence>